<comment type="caution">
    <text evidence="1">The sequence shown here is derived from an EMBL/GenBank/DDBJ whole genome shotgun (WGS) entry which is preliminary data.</text>
</comment>
<dbReference type="Proteomes" id="UP000286594">
    <property type="component" value="Unassembled WGS sequence"/>
</dbReference>
<evidence type="ECO:0000313" key="1">
    <source>
        <dbReference type="EMBL" id="RWR51306.1"/>
    </source>
</evidence>
<gene>
    <name evidence="1" type="ORF">EOW65_03830</name>
</gene>
<reference evidence="1 2" key="1">
    <citation type="submission" date="2019-01" db="EMBL/GenBank/DDBJ databases">
        <title>Sinorhodobacter populi sp. nov. isolated from the symptomatic bark tissue of Populus euramericana canker.</title>
        <authorList>
            <person name="Xu G."/>
        </authorList>
    </citation>
    <scope>NUCLEOTIDE SEQUENCE [LARGE SCALE GENOMIC DNA]</scope>
    <source>
        <strain evidence="1 2">CCTCC AB2012026</strain>
    </source>
</reference>
<proteinExistence type="predicted"/>
<dbReference type="EMBL" id="SAVB01000004">
    <property type="protein sequence ID" value="RWR51306.1"/>
    <property type="molecule type" value="Genomic_DNA"/>
</dbReference>
<dbReference type="AlphaFoldDB" id="A0A443LQ69"/>
<evidence type="ECO:0000313" key="2">
    <source>
        <dbReference type="Proteomes" id="UP000286594"/>
    </source>
</evidence>
<dbReference type="RefSeq" id="WP_128147678.1">
    <property type="nucleotide sequence ID" value="NZ_SAVB01000004.1"/>
</dbReference>
<name>A0A443LQ69_9RHOB</name>
<keyword evidence="2" id="KW-1185">Reference proteome</keyword>
<accession>A0A443LQ69</accession>
<organism evidence="1 2">
    <name type="scientific">Paenirhodobacter ferrireducens</name>
    <dbReference type="NCBI Taxonomy" id="1215032"/>
    <lineage>
        <taxon>Bacteria</taxon>
        <taxon>Pseudomonadati</taxon>
        <taxon>Pseudomonadota</taxon>
        <taxon>Alphaproteobacteria</taxon>
        <taxon>Rhodobacterales</taxon>
        <taxon>Rhodobacter group</taxon>
        <taxon>Paenirhodobacter</taxon>
    </lineage>
</organism>
<sequence length="143" mass="16145">MAEKKWRPSKDPLFRGDHKDSLCVPVPSADDSIVRHVMYLEGPGRETPYLSTTEQREVAERFAQQGGVWSTSVSNASAEGVTHISKSDLLGLMRGQGKGDAKWPDAYEVMQARRYVEEHGEHLLDFRKVDDPKTVVTKIFFKP</sequence>
<dbReference type="OrthoDB" id="9804310at2"/>
<protein>
    <submittedName>
        <fullName evidence="1">Uncharacterized protein</fullName>
    </submittedName>
</protein>